<protein>
    <submittedName>
        <fullName evidence="1">Uncharacterized protein</fullName>
    </submittedName>
</protein>
<reference evidence="1" key="1">
    <citation type="submission" date="2023-10" db="EMBL/GenBank/DDBJ databases">
        <authorList>
            <person name="Chen Y."/>
            <person name="Shah S."/>
            <person name="Dougan E. K."/>
            <person name="Thang M."/>
            <person name="Chan C."/>
        </authorList>
    </citation>
    <scope>NUCLEOTIDE SEQUENCE [LARGE SCALE GENOMIC DNA]</scope>
</reference>
<dbReference type="Proteomes" id="UP001189429">
    <property type="component" value="Unassembled WGS sequence"/>
</dbReference>
<accession>A0ABN9PC72</accession>
<name>A0ABN9PC72_9DINO</name>
<sequence length="136" mass="13689">MADLLDAVSECPEFVADLAVDLGHDAGPATQVPRGSFEGCGFRSLAADQVGGSAARQGPAKRQRMVEGVHAGAMLGMAAVVTAATATASWTGKSEGVKACGIGVVGVPLAQAKDVMGPLCAKLMSKECDLCRVTQG</sequence>
<proteinExistence type="predicted"/>
<keyword evidence="2" id="KW-1185">Reference proteome</keyword>
<evidence type="ECO:0000313" key="2">
    <source>
        <dbReference type="Proteomes" id="UP001189429"/>
    </source>
</evidence>
<feature type="non-terminal residue" evidence="1">
    <location>
        <position position="136"/>
    </location>
</feature>
<gene>
    <name evidence="1" type="ORF">PCOR1329_LOCUS1723</name>
</gene>
<dbReference type="EMBL" id="CAUYUJ010000424">
    <property type="protein sequence ID" value="CAK0790456.1"/>
    <property type="molecule type" value="Genomic_DNA"/>
</dbReference>
<comment type="caution">
    <text evidence="1">The sequence shown here is derived from an EMBL/GenBank/DDBJ whole genome shotgun (WGS) entry which is preliminary data.</text>
</comment>
<evidence type="ECO:0000313" key="1">
    <source>
        <dbReference type="EMBL" id="CAK0790456.1"/>
    </source>
</evidence>
<organism evidence="1 2">
    <name type="scientific">Prorocentrum cordatum</name>
    <dbReference type="NCBI Taxonomy" id="2364126"/>
    <lineage>
        <taxon>Eukaryota</taxon>
        <taxon>Sar</taxon>
        <taxon>Alveolata</taxon>
        <taxon>Dinophyceae</taxon>
        <taxon>Prorocentrales</taxon>
        <taxon>Prorocentraceae</taxon>
        <taxon>Prorocentrum</taxon>
    </lineage>
</organism>